<dbReference type="Gene3D" id="3.80.30.20">
    <property type="entry name" value="tm_1862 like domain"/>
    <property type="match status" value="1"/>
</dbReference>
<dbReference type="InterPro" id="IPR006466">
    <property type="entry name" value="MiaB-like_arc_euk"/>
</dbReference>
<dbReference type="SFLD" id="SFLDS00029">
    <property type="entry name" value="Radical_SAM"/>
    <property type="match status" value="1"/>
</dbReference>
<comment type="caution">
    <text evidence="19">The sequence shown here is derived from an EMBL/GenBank/DDBJ whole genome shotgun (WGS) entry which is preliminary data.</text>
</comment>
<accession>A0A1Y2HDC8</accession>
<dbReference type="SFLD" id="SFLDG01082">
    <property type="entry name" value="B12-binding_domain_containing"/>
    <property type="match status" value="1"/>
</dbReference>
<feature type="region of interest" description="Disordered" evidence="15">
    <location>
        <begin position="726"/>
        <end position="747"/>
    </location>
</feature>
<dbReference type="InterPro" id="IPR020612">
    <property type="entry name" value="Methylthiotransferase_CS"/>
</dbReference>
<dbReference type="Pfam" id="PF00919">
    <property type="entry name" value="UPF0004"/>
    <property type="match status" value="1"/>
</dbReference>
<keyword evidence="11" id="KW-0408">Iron</keyword>
<comment type="function">
    <text evidence="2">Catalyzes the methylthiolation of N6-threonylcarbamoyladenosine (t(6)A), leading to the formation of 2-methylthio-N6-threonylcarbamoyladenosine (ms(2)t(6)A) at position 37 in tRNAs that read codons beginning with adenine.</text>
</comment>
<evidence type="ECO:0000256" key="3">
    <source>
        <dbReference type="ARBA" id="ARBA00008616"/>
    </source>
</evidence>
<keyword evidence="20" id="KW-1185">Reference proteome</keyword>
<dbReference type="STRING" id="765915.A0A1Y2HDC8"/>
<dbReference type="InterPro" id="IPR002792">
    <property type="entry name" value="TRAM_dom"/>
</dbReference>
<dbReference type="SUPFAM" id="SSF102114">
    <property type="entry name" value="Radical SAM enzymes"/>
    <property type="match status" value="1"/>
</dbReference>
<dbReference type="PROSITE" id="PS01278">
    <property type="entry name" value="MTTASE_RADICAL"/>
    <property type="match status" value="1"/>
</dbReference>
<sequence>MHSLPDLDFGSVAARSATDTDSEKESAAFHLLTPQVSHHHHDDQLDDIEDLSHAIDDIEQNHARASYRAVKVGVKKAPKRFGASSSSSTSPLSAASASEDFFTPGKAAIFSKVAGCSHNVSDSEYMNGLLASHGYTITPDPASADLWLLNSCTVKNPSEQTFVNDIVRAHELGKKVVLAGCVPQGQPRGGKGPGRDWSNLSVVGVQQIDQIVYVVEETLKGHSVRLLDNKRVEGTKKKAGGASLALPKIRKNPLVEIIPINTGCLNQCTYCKTKHARGELGSYPPDEIVARVRQVIDEGVVEIWLTSEDTGTYGRDIGSSLPELLWRIVDELPTHVMLRVGMTNPPYILEHLAEMARIFGHPQVYSFLHVPIQAASDRVLEDMRRQYTQADFRHVVDFLRANVPGGGVNIATDIICGFPTESDDDFLDTLDLVRHYKFPSLHISQFYPRPGTPAARLPLLPSNVVKQRSRAMTQVFESYQPYAEFVGTRHKVLVTDVASDKRHFVAHNKLYYQVLVPMVEEYMGKMLEVEIVSATKFSMVGQVIRVVDTSAAQVGVAPVRRLESVAVAAEPGMTVDGGALEKPVDGTEIPPHDSPRSSVATSSTAESPATVSSSRDLSTPTQRPTNTAPNSNDGAGDDGDGDFNNNRDRLPSTFNSSADNTPIVTPRERQIARFGLVAGIAAFGVALMDDRLAVSLPAFAIGLGSLFVSIRTMSVPVAKFKSELEDGAEERRRKWQTEVMERRAKSD</sequence>
<dbReference type="InterPro" id="IPR005839">
    <property type="entry name" value="Methylthiotransferase"/>
</dbReference>
<dbReference type="PROSITE" id="PS50926">
    <property type="entry name" value="TRAM"/>
    <property type="match status" value="1"/>
</dbReference>
<keyword evidence="12" id="KW-0411">Iron-sulfur</keyword>
<evidence type="ECO:0000256" key="14">
    <source>
        <dbReference type="ARBA" id="ARBA00051661"/>
    </source>
</evidence>
<dbReference type="SMART" id="SM00729">
    <property type="entry name" value="Elp3"/>
    <property type="match status" value="1"/>
</dbReference>
<dbReference type="AlphaFoldDB" id="A0A1Y2HDC8"/>
<dbReference type="EMBL" id="MCFL01000044">
    <property type="protein sequence ID" value="ORZ32588.1"/>
    <property type="molecule type" value="Genomic_DNA"/>
</dbReference>
<keyword evidence="6" id="KW-0004">4Fe-4S</keyword>
<dbReference type="InterPro" id="IPR023404">
    <property type="entry name" value="rSAM_horseshoe"/>
</dbReference>
<dbReference type="InterPro" id="IPR006638">
    <property type="entry name" value="Elp3/MiaA/NifB-like_rSAM"/>
</dbReference>
<comment type="similarity">
    <text evidence="3">Belongs to the methylthiotransferase family. CDKAL1 subfamily.</text>
</comment>
<keyword evidence="8" id="KW-0949">S-adenosyl-L-methionine</keyword>
<dbReference type="Proteomes" id="UP000193411">
    <property type="component" value="Unassembled WGS sequence"/>
</dbReference>
<dbReference type="PANTHER" id="PTHR11918:SF45">
    <property type="entry name" value="THREONYLCARBAMOYLADENOSINE TRNA METHYLTHIOTRANSFERASE"/>
    <property type="match status" value="1"/>
</dbReference>
<dbReference type="OrthoDB" id="190098at2759"/>
<dbReference type="EC" id="2.8.4.5" evidence="4"/>
<evidence type="ECO:0000256" key="10">
    <source>
        <dbReference type="ARBA" id="ARBA00022723"/>
    </source>
</evidence>
<feature type="compositionally biased region" description="Basic and acidic residues" evidence="15">
    <location>
        <begin position="582"/>
        <end position="595"/>
    </location>
</feature>
<dbReference type="InterPro" id="IPR058240">
    <property type="entry name" value="rSAM_sf"/>
</dbReference>
<comment type="catalytic activity">
    <reaction evidence="14">
        <text>N(6)-L-threonylcarbamoyladenosine(37) in tRNA + (sulfur carrier)-SH + AH2 + 2 S-adenosyl-L-methionine = 2-methylsulfanyl-N(6)-L-threonylcarbamoyladenosine(37) in tRNA + (sulfur carrier)-H + 5'-deoxyadenosine + L-methionine + A + S-adenosyl-L-homocysteine + 2 H(+)</text>
        <dbReference type="Rhea" id="RHEA:37075"/>
        <dbReference type="Rhea" id="RHEA-COMP:10163"/>
        <dbReference type="Rhea" id="RHEA-COMP:11092"/>
        <dbReference type="Rhea" id="RHEA-COMP:14737"/>
        <dbReference type="Rhea" id="RHEA-COMP:14739"/>
        <dbReference type="ChEBI" id="CHEBI:13193"/>
        <dbReference type="ChEBI" id="CHEBI:15378"/>
        <dbReference type="ChEBI" id="CHEBI:17319"/>
        <dbReference type="ChEBI" id="CHEBI:17499"/>
        <dbReference type="ChEBI" id="CHEBI:29917"/>
        <dbReference type="ChEBI" id="CHEBI:57844"/>
        <dbReference type="ChEBI" id="CHEBI:57856"/>
        <dbReference type="ChEBI" id="CHEBI:59789"/>
        <dbReference type="ChEBI" id="CHEBI:64428"/>
        <dbReference type="ChEBI" id="CHEBI:74418"/>
        <dbReference type="ChEBI" id="CHEBI:74420"/>
        <dbReference type="EC" id="2.8.4.5"/>
    </reaction>
</comment>
<keyword evidence="7" id="KW-0808">Transferase</keyword>
<gene>
    <name evidence="19" type="ORF">BCR44DRAFT_37915</name>
</gene>
<dbReference type="GO" id="GO:0046872">
    <property type="term" value="F:metal ion binding"/>
    <property type="evidence" value="ECO:0007669"/>
    <property type="project" value="UniProtKB-KW"/>
</dbReference>
<dbReference type="PROSITE" id="PS51449">
    <property type="entry name" value="MTTASE_N"/>
    <property type="match status" value="1"/>
</dbReference>
<evidence type="ECO:0000256" key="13">
    <source>
        <dbReference type="ARBA" id="ARBA00031213"/>
    </source>
</evidence>
<evidence type="ECO:0000259" key="18">
    <source>
        <dbReference type="PROSITE" id="PS51918"/>
    </source>
</evidence>
<feature type="domain" description="Radical SAM core" evidence="18">
    <location>
        <begin position="250"/>
        <end position="483"/>
    </location>
</feature>
<dbReference type="Pfam" id="PF04055">
    <property type="entry name" value="Radical_SAM"/>
    <property type="match status" value="1"/>
</dbReference>
<evidence type="ECO:0000256" key="1">
    <source>
        <dbReference type="ARBA" id="ARBA00001966"/>
    </source>
</evidence>
<feature type="domain" description="MTTase N-terminal" evidence="17">
    <location>
        <begin position="107"/>
        <end position="220"/>
    </location>
</feature>
<keyword evidence="10" id="KW-0479">Metal-binding</keyword>
<evidence type="ECO:0000256" key="5">
    <source>
        <dbReference type="ARBA" id="ARBA00018810"/>
    </source>
</evidence>
<evidence type="ECO:0000256" key="11">
    <source>
        <dbReference type="ARBA" id="ARBA00023004"/>
    </source>
</evidence>
<evidence type="ECO:0000256" key="8">
    <source>
        <dbReference type="ARBA" id="ARBA00022691"/>
    </source>
</evidence>
<evidence type="ECO:0000313" key="19">
    <source>
        <dbReference type="EMBL" id="ORZ32588.1"/>
    </source>
</evidence>
<evidence type="ECO:0000259" key="16">
    <source>
        <dbReference type="PROSITE" id="PS50926"/>
    </source>
</evidence>
<reference evidence="19 20" key="1">
    <citation type="submission" date="2016-07" db="EMBL/GenBank/DDBJ databases">
        <title>Pervasive Adenine N6-methylation of Active Genes in Fungi.</title>
        <authorList>
            <consortium name="DOE Joint Genome Institute"/>
            <person name="Mondo S.J."/>
            <person name="Dannebaum R.O."/>
            <person name="Kuo R.C."/>
            <person name="Labutti K."/>
            <person name="Haridas S."/>
            <person name="Kuo A."/>
            <person name="Salamov A."/>
            <person name="Ahrendt S.R."/>
            <person name="Lipzen A."/>
            <person name="Sullivan W."/>
            <person name="Andreopoulos W.B."/>
            <person name="Clum A."/>
            <person name="Lindquist E."/>
            <person name="Daum C."/>
            <person name="Ramamoorthy G.K."/>
            <person name="Gryganskyi A."/>
            <person name="Culley D."/>
            <person name="Magnuson J.K."/>
            <person name="James T.Y."/>
            <person name="O'Malley M.A."/>
            <person name="Stajich J.E."/>
            <person name="Spatafora J.W."/>
            <person name="Visel A."/>
            <person name="Grigoriev I.V."/>
        </authorList>
    </citation>
    <scope>NUCLEOTIDE SEQUENCE [LARGE SCALE GENOMIC DNA]</scope>
    <source>
        <strain evidence="19 20">PL171</strain>
    </source>
</reference>
<dbReference type="NCBIfam" id="TIGR01578">
    <property type="entry name" value="MiaB-like-B"/>
    <property type="match status" value="1"/>
</dbReference>
<dbReference type="GO" id="GO:0035598">
    <property type="term" value="F:tRNA (N(6)-L-threonylcarbamoyladenosine(37)-C(2))-methylthiotransferase activity"/>
    <property type="evidence" value="ECO:0007669"/>
    <property type="project" value="UniProtKB-EC"/>
</dbReference>
<dbReference type="InterPro" id="IPR013848">
    <property type="entry name" value="Methylthiotransferase_N"/>
</dbReference>
<dbReference type="FunFam" id="3.80.30.20:FF:000002">
    <property type="entry name" value="threonylcarbamoyladenosine tRNA methylthiotransferase isoform X2"/>
    <property type="match status" value="1"/>
</dbReference>
<evidence type="ECO:0000256" key="12">
    <source>
        <dbReference type="ARBA" id="ARBA00023014"/>
    </source>
</evidence>
<evidence type="ECO:0000259" key="17">
    <source>
        <dbReference type="PROSITE" id="PS51449"/>
    </source>
</evidence>
<evidence type="ECO:0000313" key="20">
    <source>
        <dbReference type="Proteomes" id="UP000193411"/>
    </source>
</evidence>
<dbReference type="Gene3D" id="3.40.50.12160">
    <property type="entry name" value="Methylthiotransferase, N-terminal domain"/>
    <property type="match status" value="1"/>
</dbReference>
<proteinExistence type="inferred from homology"/>
<evidence type="ECO:0000256" key="2">
    <source>
        <dbReference type="ARBA" id="ARBA00002399"/>
    </source>
</evidence>
<organism evidence="19 20">
    <name type="scientific">Catenaria anguillulae PL171</name>
    <dbReference type="NCBI Taxonomy" id="765915"/>
    <lineage>
        <taxon>Eukaryota</taxon>
        <taxon>Fungi</taxon>
        <taxon>Fungi incertae sedis</taxon>
        <taxon>Blastocladiomycota</taxon>
        <taxon>Blastocladiomycetes</taxon>
        <taxon>Blastocladiales</taxon>
        <taxon>Catenariaceae</taxon>
        <taxon>Catenaria</taxon>
    </lineage>
</organism>
<dbReference type="InterPro" id="IPR007197">
    <property type="entry name" value="rSAM"/>
</dbReference>
<feature type="compositionally biased region" description="Polar residues" evidence="15">
    <location>
        <begin position="652"/>
        <end position="662"/>
    </location>
</feature>
<feature type="domain" description="TRAM" evidence="16">
    <location>
        <begin position="483"/>
        <end position="545"/>
    </location>
</feature>
<feature type="compositionally biased region" description="Polar residues" evidence="15">
    <location>
        <begin position="596"/>
        <end position="631"/>
    </location>
</feature>
<protein>
    <recommendedName>
        <fullName evidence="5">Threonylcarbamoyladenosine tRNA methylthiotransferase</fullName>
        <ecNumber evidence="4">2.8.4.5</ecNumber>
    </recommendedName>
    <alternativeName>
        <fullName evidence="13">tRNA-t(6)A37 methylthiotransferase</fullName>
    </alternativeName>
</protein>
<keyword evidence="9" id="KW-0819">tRNA processing</keyword>
<evidence type="ECO:0000256" key="7">
    <source>
        <dbReference type="ARBA" id="ARBA00022679"/>
    </source>
</evidence>
<evidence type="ECO:0000256" key="4">
    <source>
        <dbReference type="ARBA" id="ARBA00013273"/>
    </source>
</evidence>
<name>A0A1Y2HDC8_9FUNG</name>
<dbReference type="NCBIfam" id="TIGR00089">
    <property type="entry name" value="MiaB/RimO family radical SAM methylthiotransferase"/>
    <property type="match status" value="1"/>
</dbReference>
<evidence type="ECO:0000256" key="9">
    <source>
        <dbReference type="ARBA" id="ARBA00022694"/>
    </source>
</evidence>
<dbReference type="InterPro" id="IPR038135">
    <property type="entry name" value="Methylthiotransferase_N_sf"/>
</dbReference>
<dbReference type="PROSITE" id="PS51918">
    <property type="entry name" value="RADICAL_SAM"/>
    <property type="match status" value="1"/>
</dbReference>
<dbReference type="PANTHER" id="PTHR11918">
    <property type="entry name" value="RADICAL SAM PROTEINS"/>
    <property type="match status" value="1"/>
</dbReference>
<dbReference type="GO" id="GO:0005783">
    <property type="term" value="C:endoplasmic reticulum"/>
    <property type="evidence" value="ECO:0007669"/>
    <property type="project" value="TreeGrafter"/>
</dbReference>
<comment type="cofactor">
    <cofactor evidence="1">
        <name>[4Fe-4S] cluster</name>
        <dbReference type="ChEBI" id="CHEBI:49883"/>
    </cofactor>
</comment>
<evidence type="ECO:0000256" key="6">
    <source>
        <dbReference type="ARBA" id="ARBA00022485"/>
    </source>
</evidence>
<dbReference type="CDD" id="cd01335">
    <property type="entry name" value="Radical_SAM"/>
    <property type="match status" value="1"/>
</dbReference>
<feature type="region of interest" description="Disordered" evidence="15">
    <location>
        <begin position="575"/>
        <end position="662"/>
    </location>
</feature>
<dbReference type="GO" id="GO:0051539">
    <property type="term" value="F:4 iron, 4 sulfur cluster binding"/>
    <property type="evidence" value="ECO:0007669"/>
    <property type="project" value="UniProtKB-KW"/>
</dbReference>
<evidence type="ECO:0000256" key="15">
    <source>
        <dbReference type="SAM" id="MobiDB-lite"/>
    </source>
</evidence>